<organism evidence="1 2">
    <name type="scientific">Sphaerodactylus townsendi</name>
    <dbReference type="NCBI Taxonomy" id="933632"/>
    <lineage>
        <taxon>Eukaryota</taxon>
        <taxon>Metazoa</taxon>
        <taxon>Chordata</taxon>
        <taxon>Craniata</taxon>
        <taxon>Vertebrata</taxon>
        <taxon>Euteleostomi</taxon>
        <taxon>Lepidosauria</taxon>
        <taxon>Squamata</taxon>
        <taxon>Bifurcata</taxon>
        <taxon>Gekkota</taxon>
        <taxon>Sphaerodactylidae</taxon>
        <taxon>Sphaerodactylus</taxon>
    </lineage>
</organism>
<name>A0ACB8FXH5_9SAUR</name>
<gene>
    <name evidence="1" type="ORF">K3G42_009340</name>
</gene>
<sequence>MAGIWLVQKKAKEFSTLSYWKAQAFCPVLSLENGTTLKSACKQSEMVQKAASGRTVSYWVPSPTGMIPTGMIPSHMVPRQASQTAVRSKGLDIQTGSSPTASFGPTSQGGEGRSSALQNVPGLLSLSARCPPAASGPSAERRGGGQSTGAGKGGSWPAKARQIPSDREGSRAIPARDPQEDAAWPSSSPGGAKERLPRPGHGAPLPLRPPPSQPRQAQPGARLLPPPRHARARRPRRLTHGVGEGHGAGARLGQGLAHGGGGGSSSELAGPRGEATNPPARPEARAPGGSWKEGAVDACASRVGRT</sequence>
<comment type="caution">
    <text evidence="1">The sequence shown here is derived from an EMBL/GenBank/DDBJ whole genome shotgun (WGS) entry which is preliminary data.</text>
</comment>
<reference evidence="1" key="1">
    <citation type="submission" date="2021-08" db="EMBL/GenBank/DDBJ databases">
        <title>The first chromosome-level gecko genome reveals the dynamic sex chromosomes of Neotropical dwarf geckos (Sphaerodactylidae: Sphaerodactylus).</title>
        <authorList>
            <person name="Pinto B.J."/>
            <person name="Keating S.E."/>
            <person name="Gamble T."/>
        </authorList>
    </citation>
    <scope>NUCLEOTIDE SEQUENCE</scope>
    <source>
        <strain evidence="1">TG3544</strain>
    </source>
</reference>
<dbReference type="EMBL" id="CM037626">
    <property type="protein sequence ID" value="KAH8011792.1"/>
    <property type="molecule type" value="Genomic_DNA"/>
</dbReference>
<evidence type="ECO:0000313" key="1">
    <source>
        <dbReference type="EMBL" id="KAH8011792.1"/>
    </source>
</evidence>
<proteinExistence type="predicted"/>
<protein>
    <submittedName>
        <fullName evidence="1">Uncharacterized protein</fullName>
    </submittedName>
</protein>
<evidence type="ECO:0000313" key="2">
    <source>
        <dbReference type="Proteomes" id="UP000827872"/>
    </source>
</evidence>
<dbReference type="Proteomes" id="UP000827872">
    <property type="component" value="Linkage Group LG13"/>
</dbReference>
<keyword evidence="2" id="KW-1185">Reference proteome</keyword>
<accession>A0ACB8FXH5</accession>